<evidence type="ECO:0000313" key="2">
    <source>
        <dbReference type="EMBL" id="CAK0817524.1"/>
    </source>
</evidence>
<protein>
    <submittedName>
        <fullName evidence="2">Uncharacterized protein</fullName>
    </submittedName>
</protein>
<evidence type="ECO:0000313" key="3">
    <source>
        <dbReference type="Proteomes" id="UP001189429"/>
    </source>
</evidence>
<comment type="caution">
    <text evidence="2">The sequence shown here is derived from an EMBL/GenBank/DDBJ whole genome shotgun (WGS) entry which is preliminary data.</text>
</comment>
<feature type="region of interest" description="Disordered" evidence="1">
    <location>
        <begin position="98"/>
        <end position="227"/>
    </location>
</feature>
<sequence>MGAAPTGRSEAAAALRDWPRLLSGRRARSESGSAPVDSDRGGSVRPRQLEPARGTAPAVVAPVSSPARSALSARRPLSRGAARLCRRLAARLPCWNAPRIAPSRSPTLARSTPAGFSTAAAGMPESSSAAPPAGLASRRRGLERPPRTQGDGTRPGHRRDEGRGEGGGREGSPEEEEEKEEEEQDGTRKANQRRPRPRLRSRCWPRCRPPLRPRRLRLRSRSAFFSS</sequence>
<accession>A0ABN9RES8</accession>
<feature type="compositionally biased region" description="Basic and acidic residues" evidence="1">
    <location>
        <begin position="158"/>
        <end position="172"/>
    </location>
</feature>
<feature type="compositionally biased region" description="Low complexity" evidence="1">
    <location>
        <begin position="119"/>
        <end position="136"/>
    </location>
</feature>
<feature type="compositionally biased region" description="Low complexity" evidence="1">
    <location>
        <begin position="56"/>
        <end position="77"/>
    </location>
</feature>
<feature type="compositionally biased region" description="Basic and acidic residues" evidence="1">
    <location>
        <begin position="37"/>
        <end position="50"/>
    </location>
</feature>
<gene>
    <name evidence="2" type="ORF">PCOR1329_LOCUS20117</name>
</gene>
<keyword evidence="3" id="KW-1185">Reference proteome</keyword>
<evidence type="ECO:0000256" key="1">
    <source>
        <dbReference type="SAM" id="MobiDB-lite"/>
    </source>
</evidence>
<name>A0ABN9RES8_9DINO</name>
<feature type="region of interest" description="Disordered" evidence="1">
    <location>
        <begin position="1"/>
        <end position="77"/>
    </location>
</feature>
<reference evidence="2" key="1">
    <citation type="submission" date="2023-10" db="EMBL/GenBank/DDBJ databases">
        <authorList>
            <person name="Chen Y."/>
            <person name="Shah S."/>
            <person name="Dougan E. K."/>
            <person name="Thang M."/>
            <person name="Chan C."/>
        </authorList>
    </citation>
    <scope>NUCLEOTIDE SEQUENCE [LARGE SCALE GENOMIC DNA]</scope>
</reference>
<feature type="non-terminal residue" evidence="2">
    <location>
        <position position="227"/>
    </location>
</feature>
<proteinExistence type="predicted"/>
<feature type="compositionally biased region" description="Low complexity" evidence="1">
    <location>
        <begin position="20"/>
        <end position="34"/>
    </location>
</feature>
<dbReference type="EMBL" id="CAUYUJ010006489">
    <property type="protein sequence ID" value="CAK0817524.1"/>
    <property type="molecule type" value="Genomic_DNA"/>
</dbReference>
<organism evidence="2 3">
    <name type="scientific">Prorocentrum cordatum</name>
    <dbReference type="NCBI Taxonomy" id="2364126"/>
    <lineage>
        <taxon>Eukaryota</taxon>
        <taxon>Sar</taxon>
        <taxon>Alveolata</taxon>
        <taxon>Dinophyceae</taxon>
        <taxon>Prorocentrales</taxon>
        <taxon>Prorocentraceae</taxon>
        <taxon>Prorocentrum</taxon>
    </lineage>
</organism>
<dbReference type="Proteomes" id="UP001189429">
    <property type="component" value="Unassembled WGS sequence"/>
</dbReference>
<feature type="compositionally biased region" description="Basic residues" evidence="1">
    <location>
        <begin position="190"/>
        <end position="220"/>
    </location>
</feature>
<feature type="compositionally biased region" description="Acidic residues" evidence="1">
    <location>
        <begin position="173"/>
        <end position="184"/>
    </location>
</feature>